<proteinExistence type="predicted"/>
<dbReference type="InterPro" id="IPR009014">
    <property type="entry name" value="Transketo_C/PFOR_II"/>
</dbReference>
<evidence type="ECO:0000259" key="2">
    <source>
        <dbReference type="Pfam" id="PF01558"/>
    </source>
</evidence>
<dbReference type="Pfam" id="PF01855">
    <property type="entry name" value="POR_N"/>
    <property type="match status" value="1"/>
</dbReference>
<name>A0A483CQA3_9EURY</name>
<dbReference type="Gene3D" id="3.40.50.970">
    <property type="match status" value="1"/>
</dbReference>
<dbReference type="Pfam" id="PF01558">
    <property type="entry name" value="POR"/>
    <property type="match status" value="1"/>
</dbReference>
<evidence type="ECO:0000259" key="3">
    <source>
        <dbReference type="Pfam" id="PF01855"/>
    </source>
</evidence>
<evidence type="ECO:0000313" key="4">
    <source>
        <dbReference type="EMBL" id="TAJ44865.1"/>
    </source>
</evidence>
<dbReference type="RefSeq" id="WP_130646674.1">
    <property type="nucleotide sequence ID" value="NZ_PGCL01000002.1"/>
</dbReference>
<dbReference type="PANTHER" id="PTHR32154">
    <property type="entry name" value="PYRUVATE-FLAVODOXIN OXIDOREDUCTASE-RELATED"/>
    <property type="match status" value="1"/>
</dbReference>
<dbReference type="SUPFAM" id="SSF52518">
    <property type="entry name" value="Thiamin diphosphate-binding fold (THDP-binding)"/>
    <property type="match status" value="1"/>
</dbReference>
<dbReference type="Proteomes" id="UP000292580">
    <property type="component" value="Unassembled WGS sequence"/>
</dbReference>
<comment type="caution">
    <text evidence="4">The sequence shown here is derived from an EMBL/GenBank/DDBJ whole genome shotgun (WGS) entry which is preliminary data.</text>
</comment>
<dbReference type="AlphaFoldDB" id="A0A483CQA3"/>
<dbReference type="Gene3D" id="3.40.50.920">
    <property type="match status" value="1"/>
</dbReference>
<keyword evidence="4" id="KW-0670">Pyruvate</keyword>
<dbReference type="CDD" id="cd07034">
    <property type="entry name" value="TPP_PYR_PFOR_IOR-alpha_like"/>
    <property type="match status" value="1"/>
</dbReference>
<dbReference type="InterPro" id="IPR050722">
    <property type="entry name" value="Pyruvate:ferred/Flavod_OxRd"/>
</dbReference>
<dbReference type="EMBL" id="PGCL01000002">
    <property type="protein sequence ID" value="TAJ44865.1"/>
    <property type="molecule type" value="Genomic_DNA"/>
</dbReference>
<dbReference type="SUPFAM" id="SSF53323">
    <property type="entry name" value="Pyruvate-ferredoxin oxidoreductase, PFOR, domain III"/>
    <property type="match status" value="1"/>
</dbReference>
<dbReference type="InterPro" id="IPR002869">
    <property type="entry name" value="Pyrv_flavodox_OxRed_cen"/>
</dbReference>
<dbReference type="InterPro" id="IPR029061">
    <property type="entry name" value="THDP-binding"/>
</dbReference>
<dbReference type="GO" id="GO:0016903">
    <property type="term" value="F:oxidoreductase activity, acting on the aldehyde or oxo group of donors"/>
    <property type="evidence" value="ECO:0007669"/>
    <property type="project" value="InterPro"/>
</dbReference>
<organism evidence="4 5">
    <name type="scientific">Methanofollis fontis</name>
    <dbReference type="NCBI Taxonomy" id="2052832"/>
    <lineage>
        <taxon>Archaea</taxon>
        <taxon>Methanobacteriati</taxon>
        <taxon>Methanobacteriota</taxon>
        <taxon>Stenosarchaea group</taxon>
        <taxon>Methanomicrobia</taxon>
        <taxon>Methanomicrobiales</taxon>
        <taxon>Methanomicrobiaceae</taxon>
        <taxon>Methanofollis</taxon>
    </lineage>
</organism>
<dbReference type="OrthoDB" id="31112at2157"/>
<feature type="domain" description="Pyruvate/ketoisovalerate oxidoreductase catalytic" evidence="2">
    <location>
        <begin position="12"/>
        <end position="165"/>
    </location>
</feature>
<dbReference type="InterPro" id="IPR002880">
    <property type="entry name" value="Pyrv_Fd/Flavodoxin_OxRdtase_N"/>
</dbReference>
<dbReference type="GO" id="GO:0006082">
    <property type="term" value="P:organic acid metabolic process"/>
    <property type="evidence" value="ECO:0007669"/>
    <property type="project" value="UniProtKB-ARBA"/>
</dbReference>
<keyword evidence="5" id="KW-1185">Reference proteome</keyword>
<dbReference type="NCBIfam" id="TIGR03710">
    <property type="entry name" value="OAFO_sf"/>
    <property type="match status" value="1"/>
</dbReference>
<keyword evidence="1" id="KW-0560">Oxidoreductase</keyword>
<evidence type="ECO:0000313" key="5">
    <source>
        <dbReference type="Proteomes" id="UP000292580"/>
    </source>
</evidence>
<dbReference type="Gene3D" id="3.40.920.10">
    <property type="entry name" value="Pyruvate-ferredoxin oxidoreductase, PFOR, domain III"/>
    <property type="match status" value="1"/>
</dbReference>
<dbReference type="SUPFAM" id="SSF52922">
    <property type="entry name" value="TK C-terminal domain-like"/>
    <property type="match status" value="1"/>
</dbReference>
<protein>
    <submittedName>
        <fullName evidence="4">Pyruvate ferredoxin oxidoreductase</fullName>
    </submittedName>
</protein>
<gene>
    <name evidence="4" type="ORF">CUJ86_06155</name>
</gene>
<dbReference type="InterPro" id="IPR019752">
    <property type="entry name" value="Pyrv/ketoisovalerate_OxRed_cat"/>
</dbReference>
<feature type="domain" description="Pyruvate flavodoxin/ferredoxin oxidoreductase pyrimidine binding" evidence="3">
    <location>
        <begin position="195"/>
        <end position="425"/>
    </location>
</feature>
<dbReference type="GO" id="GO:0044272">
    <property type="term" value="P:sulfur compound biosynthetic process"/>
    <property type="evidence" value="ECO:0007669"/>
    <property type="project" value="UniProtKB-ARBA"/>
</dbReference>
<sequence length="549" mass="58617">MQDYSVLIGGRAGEGINIAGNVIARLLSACGLCVHMYYDYPSLIKGGHNFAIIRGADTQPYCVREGVDLLLALNRETLERHRHRTDDRTTVIFDAGRVRGAAGNGIPVDEIVREEEAPPITRNSAMIGAFCRACAIPWETVETVFRRAMPAQIDSNLRVARRGYDTLPEGKGIRMNGAAPLPVISGNEAIAFGLAAAGLEGYIAYPMTPSSSILHTLAAHAEGFGIPVVHPENEIAVAMMALGAAYAGRRMAVGTSGGGFCLMTEAFSLAGMAEIPLLVVLAQRPGPSTGVPTYSAQGDLLFALSAGQGEFPRPVAAPGTPEEAWDWAGCLLDAAWRFQTPAILLTDKNLAEGLYSFTPPETNTGLEIIEWEGKGEYARYAPGTDGISPLAFPGRQGISVKANSYTHDERGITTEDPASITRMAEKLQKKRYAIQESLESRPCVKVGGRRDASDAILCWGSTAGVCAEVANDLGLRLVRPVLISPFPVSGFARCLEGVEHIIAVEENITGQLAHLIGCHGFSADTVIGKYDGRPFAPEDLERRIGEVIG</sequence>
<dbReference type="InterPro" id="IPR022367">
    <property type="entry name" value="2-oxoacid/accept_OxRdtase_asu"/>
</dbReference>
<evidence type="ECO:0000256" key="1">
    <source>
        <dbReference type="ARBA" id="ARBA00023002"/>
    </source>
</evidence>
<dbReference type="PANTHER" id="PTHR32154:SF20">
    <property type="entry name" value="2-OXOGLUTARATE OXIDOREDUCTASE SUBUNIT KORA"/>
    <property type="match status" value="1"/>
</dbReference>
<dbReference type="GO" id="GO:0006979">
    <property type="term" value="P:response to oxidative stress"/>
    <property type="evidence" value="ECO:0007669"/>
    <property type="project" value="TreeGrafter"/>
</dbReference>
<accession>A0A483CQA3</accession>
<reference evidence="4 5" key="1">
    <citation type="submission" date="2017-11" db="EMBL/GenBank/DDBJ databases">
        <title>Isolation and Characterization of Methanofollis Species from Methane Seep Offshore SW Taiwan.</title>
        <authorList>
            <person name="Teng N.-H."/>
            <person name="Lai M.-C."/>
            <person name="Chen S.-C."/>
        </authorList>
    </citation>
    <scope>NUCLEOTIDE SEQUENCE [LARGE SCALE GENOMIC DNA]</scope>
    <source>
        <strain evidence="4 5">FWC-SCC2</strain>
    </source>
</reference>